<feature type="transmembrane region" description="Helical" evidence="1">
    <location>
        <begin position="392"/>
        <end position="411"/>
    </location>
</feature>
<evidence type="ECO:0000313" key="2">
    <source>
        <dbReference type="EMBL" id="MBC8627385.1"/>
    </source>
</evidence>
<keyword evidence="1" id="KW-0812">Transmembrane</keyword>
<keyword evidence="3" id="KW-1185">Reference proteome</keyword>
<reference evidence="2 3" key="1">
    <citation type="submission" date="2020-08" db="EMBL/GenBank/DDBJ databases">
        <title>Genome public.</title>
        <authorList>
            <person name="Liu C."/>
            <person name="Sun Q."/>
        </authorList>
    </citation>
    <scope>NUCLEOTIDE SEQUENCE [LARGE SCALE GENOMIC DNA]</scope>
    <source>
        <strain evidence="2 3">3_YM_SP_D4_24.mj</strain>
    </source>
</reference>
<protein>
    <submittedName>
        <fullName evidence="2">Uncharacterized protein</fullName>
    </submittedName>
</protein>
<sequence length="421" mass="48623">MKKRTGRKEKIYKKYSLLWISVIALVVLDISVASVSAYFSDREEKRNRITVGDSNIEIVEEFDPPEKIEPGSHFTKKVCMKNLGKSDCFIRCRLELSSEEILPYLEFDIDKEKWSLEEDGYYYYREAVEVKKQTTNLLEEVQIKENAPSEVTEKGFSVLVYAESYQQGNFEKNQWKEAWEHFERNQHAKVLKMDNQTVAASASGKTIQNTEQKAVSKLSKADGEVDIELKEYTLDEKGKETAWKNLSDTLPGQKIVKIPRVTNVASECEIRVKIEMVMGEEVEIPITVDLLEGMSKDWSYDKTDGYYYYRKKLKKGESVDIFQGFRIPPVWDTRYTENKAIKKYYTENTVDVVVTVEAIGEEQQEQEEKWQGEKTVVSSVNAPKTSDETKKMPFFFAIASAAGVILIYFSLKKDKNNETKI</sequence>
<comment type="caution">
    <text evidence="2">The sequence shown here is derived from an EMBL/GenBank/DDBJ whole genome shotgun (WGS) entry which is preliminary data.</text>
</comment>
<dbReference type="EMBL" id="JACRTP010000001">
    <property type="protein sequence ID" value="MBC8627385.1"/>
    <property type="molecule type" value="Genomic_DNA"/>
</dbReference>
<proteinExistence type="predicted"/>
<name>A0ABR7P7M8_9FIRM</name>
<keyword evidence="1" id="KW-0472">Membrane</keyword>
<organism evidence="2 3">
    <name type="scientific">Blautia stercoris</name>
    <dbReference type="NCBI Taxonomy" id="871664"/>
    <lineage>
        <taxon>Bacteria</taxon>
        <taxon>Bacillati</taxon>
        <taxon>Bacillota</taxon>
        <taxon>Clostridia</taxon>
        <taxon>Lachnospirales</taxon>
        <taxon>Lachnospiraceae</taxon>
        <taxon>Blautia</taxon>
    </lineage>
</organism>
<accession>A0ABR7P7M8</accession>
<keyword evidence="1" id="KW-1133">Transmembrane helix</keyword>
<dbReference type="Proteomes" id="UP000661649">
    <property type="component" value="Unassembled WGS sequence"/>
</dbReference>
<gene>
    <name evidence="2" type="ORF">H8712_01880</name>
</gene>
<evidence type="ECO:0000256" key="1">
    <source>
        <dbReference type="SAM" id="Phobius"/>
    </source>
</evidence>
<evidence type="ECO:0000313" key="3">
    <source>
        <dbReference type="Proteomes" id="UP000661649"/>
    </source>
</evidence>